<dbReference type="GO" id="GO:0000724">
    <property type="term" value="P:double-strand break repair via homologous recombination"/>
    <property type="evidence" value="ECO:0007669"/>
    <property type="project" value="TreeGrafter"/>
</dbReference>
<dbReference type="SMART" id="SM00540">
    <property type="entry name" value="LEM"/>
    <property type="match status" value="1"/>
</dbReference>
<keyword evidence="4 8" id="KW-0812">Transmembrane</keyword>
<evidence type="ECO:0000313" key="10">
    <source>
        <dbReference type="Proteomes" id="UP000069272"/>
    </source>
</evidence>
<dbReference type="GO" id="GO:0005737">
    <property type="term" value="C:cytoplasm"/>
    <property type="evidence" value="ECO:0007669"/>
    <property type="project" value="TreeGrafter"/>
</dbReference>
<dbReference type="CDD" id="cd10454">
    <property type="entry name" value="GIY-YIG_COG3680_Meta"/>
    <property type="match status" value="1"/>
</dbReference>
<evidence type="ECO:0000256" key="4">
    <source>
        <dbReference type="ARBA" id="ARBA00022692"/>
    </source>
</evidence>
<evidence type="ECO:0000256" key="6">
    <source>
        <dbReference type="ARBA" id="ARBA00023136"/>
    </source>
</evidence>
<dbReference type="GO" id="GO:0000712">
    <property type="term" value="P:resolution of meiotic recombination intermediates"/>
    <property type="evidence" value="ECO:0007669"/>
    <property type="project" value="TreeGrafter"/>
</dbReference>
<dbReference type="VEuPathDB" id="VectorBase:AALB20_027824"/>
<dbReference type="PANTHER" id="PTHR46427">
    <property type="entry name" value="ANKYRIN REPEAT AND LEM DOMAIN-CONTAINING PROTEIN 1"/>
    <property type="match status" value="1"/>
</dbReference>
<feature type="transmembrane region" description="Helical" evidence="8">
    <location>
        <begin position="246"/>
        <end position="266"/>
    </location>
</feature>
<dbReference type="PROSITE" id="PS51257">
    <property type="entry name" value="PROKAR_LIPOPROTEIN"/>
    <property type="match status" value="1"/>
</dbReference>
<feature type="region of interest" description="Disordered" evidence="7">
    <location>
        <begin position="586"/>
        <end position="653"/>
    </location>
</feature>
<evidence type="ECO:0000256" key="7">
    <source>
        <dbReference type="SAM" id="MobiDB-lite"/>
    </source>
</evidence>
<feature type="compositionally biased region" description="Low complexity" evidence="7">
    <location>
        <begin position="834"/>
        <end position="851"/>
    </location>
</feature>
<keyword evidence="10" id="KW-1185">Reference proteome</keyword>
<dbReference type="STRING" id="7167.A0A182FU17"/>
<dbReference type="InterPro" id="IPR002110">
    <property type="entry name" value="Ankyrin_rpt"/>
</dbReference>
<dbReference type="InterPro" id="IPR013657">
    <property type="entry name" value="SCL35B1-4/HUT1"/>
</dbReference>
<dbReference type="PROSITE" id="PS50297">
    <property type="entry name" value="ANK_REP_REGION"/>
    <property type="match status" value="1"/>
</dbReference>
<feature type="transmembrane region" description="Helical" evidence="8">
    <location>
        <begin position="300"/>
        <end position="320"/>
    </location>
</feature>
<feature type="compositionally biased region" description="Basic and acidic residues" evidence="7">
    <location>
        <begin position="586"/>
        <end position="595"/>
    </location>
</feature>
<feature type="region of interest" description="Disordered" evidence="7">
    <location>
        <begin position="834"/>
        <end position="853"/>
    </location>
</feature>
<dbReference type="Pfam" id="PF03020">
    <property type="entry name" value="LEM"/>
    <property type="match status" value="1"/>
</dbReference>
<feature type="transmembrane region" description="Helical" evidence="8">
    <location>
        <begin position="34"/>
        <end position="54"/>
    </location>
</feature>
<feature type="compositionally biased region" description="Basic and acidic residues" evidence="7">
    <location>
        <begin position="465"/>
        <end position="480"/>
    </location>
</feature>
<dbReference type="Gene3D" id="1.10.720.40">
    <property type="match status" value="1"/>
</dbReference>
<dbReference type="CDD" id="cd12934">
    <property type="entry name" value="LEM"/>
    <property type="match status" value="1"/>
</dbReference>
<dbReference type="InterPro" id="IPR011015">
    <property type="entry name" value="LEM/LEM-like_dom_sf"/>
</dbReference>
<evidence type="ECO:0000256" key="5">
    <source>
        <dbReference type="ARBA" id="ARBA00022989"/>
    </source>
</evidence>
<dbReference type="Gene3D" id="3.30.1490.40">
    <property type="match status" value="1"/>
</dbReference>
<dbReference type="GO" id="GO:0016020">
    <property type="term" value="C:membrane"/>
    <property type="evidence" value="ECO:0007669"/>
    <property type="project" value="UniProtKB-SubCell"/>
</dbReference>
<dbReference type="Proteomes" id="UP000069272">
    <property type="component" value="Chromosome 3R"/>
</dbReference>
<dbReference type="SMART" id="SM00248">
    <property type="entry name" value="ANK"/>
    <property type="match status" value="2"/>
</dbReference>
<reference evidence="9 10" key="1">
    <citation type="journal article" date="2017" name="G3 (Bethesda)">
        <title>The Physical Genome Mapping of Anopheles albimanus Corrected Scaffold Misassemblies and Identified Interarm Rearrangements in Genus Anopheles.</title>
        <authorList>
            <person name="Artemov G.N."/>
            <person name="Peery A.N."/>
            <person name="Jiang X."/>
            <person name="Tu Z."/>
            <person name="Stegniy V.N."/>
            <person name="Sharakhova M.V."/>
            <person name="Sharakhov I.V."/>
        </authorList>
    </citation>
    <scope>NUCLEOTIDE SEQUENCE [LARGE SCALE GENOMIC DNA]</scope>
    <source>
        <strain evidence="9 10">ALBI9_A</strain>
    </source>
</reference>
<dbReference type="Pfam" id="PF22945">
    <property type="entry name" value="LEM-3_GIY-YIG"/>
    <property type="match status" value="2"/>
</dbReference>
<comment type="subcellular location">
    <subcellularLocation>
        <location evidence="1">Membrane</location>
        <topology evidence="1">Multi-pass membrane protein</topology>
    </subcellularLocation>
</comment>
<dbReference type="Gene3D" id="1.25.40.20">
    <property type="entry name" value="Ankyrin repeat-containing domain"/>
    <property type="match status" value="1"/>
</dbReference>
<dbReference type="GO" id="GO:0055085">
    <property type="term" value="P:transmembrane transport"/>
    <property type="evidence" value="ECO:0007669"/>
    <property type="project" value="InterPro"/>
</dbReference>
<accession>A0A182FU17</accession>
<dbReference type="VEuPathDB" id="VectorBase:AALB010051"/>
<dbReference type="Pfam" id="PF12796">
    <property type="entry name" value="Ank_2"/>
    <property type="match status" value="1"/>
</dbReference>
<keyword evidence="6 8" id="KW-0472">Membrane</keyword>
<name>A0A182FU17_ANOAL</name>
<dbReference type="PANTHER" id="PTHR46427:SF1">
    <property type="entry name" value="ANKYRIN REPEAT AND LEM DOMAIN-CONTAINING PROTEIN 1"/>
    <property type="match status" value="1"/>
</dbReference>
<dbReference type="PROSITE" id="PS50829">
    <property type="entry name" value="GYF"/>
    <property type="match status" value="1"/>
</dbReference>
<dbReference type="VEuPathDB" id="VectorBase:AALB20_031772"/>
<dbReference type="GO" id="GO:0012505">
    <property type="term" value="C:endomembrane system"/>
    <property type="evidence" value="ECO:0007669"/>
    <property type="project" value="UniProtKB-ARBA"/>
</dbReference>
<evidence type="ECO:0000256" key="8">
    <source>
        <dbReference type="SAM" id="Phobius"/>
    </source>
</evidence>
<dbReference type="InterPro" id="IPR003169">
    <property type="entry name" value="GYF"/>
</dbReference>
<dbReference type="SUPFAM" id="SSF48403">
    <property type="entry name" value="Ankyrin repeat"/>
    <property type="match status" value="1"/>
</dbReference>
<dbReference type="GO" id="GO:0005654">
    <property type="term" value="C:nucleoplasm"/>
    <property type="evidence" value="ECO:0007669"/>
    <property type="project" value="TreeGrafter"/>
</dbReference>
<evidence type="ECO:0000256" key="1">
    <source>
        <dbReference type="ARBA" id="ARBA00004141"/>
    </source>
</evidence>
<dbReference type="PROSITE" id="PS50954">
    <property type="entry name" value="LEM"/>
    <property type="match status" value="1"/>
</dbReference>
<feature type="transmembrane region" description="Helical" evidence="8">
    <location>
        <begin position="93"/>
        <end position="115"/>
    </location>
</feature>
<feature type="region of interest" description="Disordered" evidence="7">
    <location>
        <begin position="465"/>
        <end position="500"/>
    </location>
</feature>
<feature type="region of interest" description="Disordered" evidence="7">
    <location>
        <begin position="932"/>
        <end position="970"/>
    </location>
</feature>
<comment type="similarity">
    <text evidence="2">Belongs to the nucleotide-sugar transporter family. SLC35B subfamily.</text>
</comment>
<keyword evidence="3" id="KW-0813">Transport</keyword>
<feature type="transmembrane region" description="Helical" evidence="8">
    <location>
        <begin position="163"/>
        <end position="181"/>
    </location>
</feature>
<dbReference type="InterPro" id="IPR035445">
    <property type="entry name" value="GYF-like_dom_sf"/>
</dbReference>
<dbReference type="EnsemblMetazoa" id="AALB010051-RA">
    <property type="protein sequence ID" value="AALB010051-PA"/>
    <property type="gene ID" value="AALB010051"/>
</dbReference>
<protein>
    <recommendedName>
        <fullName evidence="11">GYF domain-containing protein</fullName>
    </recommendedName>
</protein>
<reference evidence="9" key="2">
    <citation type="submission" date="2022-08" db="UniProtKB">
        <authorList>
            <consortium name="EnsemblMetazoa"/>
        </authorList>
    </citation>
    <scope>IDENTIFICATION</scope>
    <source>
        <strain evidence="9">STECLA/ALBI9_A</strain>
    </source>
</reference>
<evidence type="ECO:0008006" key="11">
    <source>
        <dbReference type="Google" id="ProtNLM"/>
    </source>
</evidence>
<dbReference type="GO" id="GO:0004520">
    <property type="term" value="F:DNA endonuclease activity"/>
    <property type="evidence" value="ECO:0007669"/>
    <property type="project" value="TreeGrafter"/>
</dbReference>
<feature type="region of interest" description="Disordered" evidence="7">
    <location>
        <begin position="368"/>
        <end position="403"/>
    </location>
</feature>
<proteinExistence type="inferred from homology"/>
<feature type="transmembrane region" description="Helical" evidence="8">
    <location>
        <begin position="124"/>
        <end position="143"/>
    </location>
</feature>
<dbReference type="InterPro" id="IPR036770">
    <property type="entry name" value="Ankyrin_rpt-contain_sf"/>
</dbReference>
<feature type="transmembrane region" description="Helical" evidence="8">
    <location>
        <begin position="201"/>
        <end position="221"/>
    </location>
</feature>
<dbReference type="InterPro" id="IPR034998">
    <property type="entry name" value="ANKLE1"/>
</dbReference>
<dbReference type="Pfam" id="PF02213">
    <property type="entry name" value="GYF"/>
    <property type="match status" value="1"/>
</dbReference>
<feature type="transmembrane region" description="Helical" evidence="8">
    <location>
        <begin position="7"/>
        <end position="28"/>
    </location>
</feature>
<feature type="transmembrane region" description="Helical" evidence="8">
    <location>
        <begin position="66"/>
        <end position="87"/>
    </location>
</feature>
<feature type="region of interest" description="Disordered" evidence="7">
    <location>
        <begin position="1097"/>
        <end position="1128"/>
    </location>
</feature>
<evidence type="ECO:0000256" key="3">
    <source>
        <dbReference type="ARBA" id="ARBA00022448"/>
    </source>
</evidence>
<keyword evidence="5 8" id="KW-1133">Transmembrane helix</keyword>
<dbReference type="PROSITE" id="PS50088">
    <property type="entry name" value="ANK_REPEAT"/>
    <property type="match status" value="1"/>
</dbReference>
<dbReference type="Pfam" id="PF08449">
    <property type="entry name" value="UAA"/>
    <property type="match status" value="1"/>
</dbReference>
<evidence type="ECO:0000256" key="2">
    <source>
        <dbReference type="ARBA" id="ARBA00010694"/>
    </source>
</evidence>
<dbReference type="SUPFAM" id="SSF55277">
    <property type="entry name" value="GYF domain"/>
    <property type="match status" value="1"/>
</dbReference>
<sequence length="1504" mass="169718">MVNTKAALAIVMVFVGCCSNVVFLELLVKIDPGSGNLITFLQFLLIAVEGFLFTSKCGTVRPRIGLKDYTILVVMFFVASVCNNYAFDFNIPMPLHMIFRAGSLIANMVMGILILKKRYDFSKYLSVGMITAGIVMCTIVSGSRVESTQVRKGDGDDDPVTVFFWWTLGIALLTLALFVSARMGLYQEVLYKRYGKHPKEALFYTHLLPLPFFALLAGNIWEHLQLANASPLQPVPLLGFSLPITWLYLIGNVLTQYVCISSVYVLTTECSSLTVTLVVTLRKFVSLLFSIVYFRNPFTLHHWIGTLLVFLGTIIFTEVASKMWVALTGPSKDAKPQHSFWWQISQRKMPKRKASSYVEEEDNYLDDLVRDKQNNQPSTSKHTLDSDEEDDSGEDAPYNVLDDNEIMGEEDGIARTDGETKITPFNMKEEMEEGHFDADGHYLWKKTAEVKDHWLDNIDWVKLKNDPNYKERPDKGDNRGLGDSSDSDSEDEATKGPKFDDIATYRQMLELMEPKESVKRALQRLGKGTAKLTTAQRWKLKKAGQAPDESSAKITRLTALSNDILTNSGNMDVYEETFEMIQRKVTDAQRKDDAKSVPADELDMYADDFDTREKSKLDGASADGDGQQEKDAAEEKTASKPTATDDADGEGGEKQETRLMWEYKEQQDAETVHGPYTTEQMQTYADEGRFSSGAFVRKDSNLDALRLLLEKHRANPNTVIMEKEVAPIHLVIGADHERFAERATSLMLQFGGNPNLPSIEQRLTPLHVAASLGRAVIARLLLEAGGNVELLDDEDRTPIAHAIEEGHYEVLALLKNHVFEQKIERRRKKLLQEQEQQQQQQQQQQQHQQLLCPPASEMSSLLASPSMRLRKGFAEKMGPLPGKTLSALQELDENVLTPNKIHYNFDVTSPYYVNITHRRKNREKRTHVSQALFLPDGQENSTPPAAGGLCEDNDDDAGPPAPAPAPERTNLFELTERNLRNFTRDDDDRLSSGRRRSSFIVCWREQIAELRDRNRISRRMDDIERMLASFTENPNQTACLDAAEESYRTAQELQSSMLPVAPEKQEQINVEIPKEALQLNDDEDDEQEQEVCEVIPILDSSHEENDDDDGEPLNDHTSNTPPPQHVPQIQITTDTVATWSFPEKRNPSITSQSTAVTLPPLDYDTDALRAELTQYGEPPGPITKHTKKLYLRKLIKCRRHPERVTCAAASARALGSKNYSVELLATVRREETFRSITDDHQPLEQEMVSEFQSSNGPRARQFREGHQKKSFIYLLLDPRITDNLPAQQHQQQSTQHELWKCFLAAVFYVGKGKSSRPYSHLHDALKLHRPMGTGGNMVAPNPDEAPVEDGGLLLVDEEELVEQRQVEASTVIRPAVATTREAAAEAPSASAAEVKRSDSRKLNRILDIWAAGKGVVCLHVFHNIMPAEAYTREAAIIDAIGLTNLTNLKRGDYYGKSVSWPLKRRKQLGILLLWKAFLIYLAEARKRARKRPGDVRDHQQFQNK</sequence>
<feature type="compositionally biased region" description="Basic and acidic residues" evidence="7">
    <location>
        <begin position="627"/>
        <end position="638"/>
    </location>
</feature>
<organism evidence="9 10">
    <name type="scientific">Anopheles albimanus</name>
    <name type="common">New world malaria mosquito</name>
    <dbReference type="NCBI Taxonomy" id="7167"/>
    <lineage>
        <taxon>Eukaryota</taxon>
        <taxon>Metazoa</taxon>
        <taxon>Ecdysozoa</taxon>
        <taxon>Arthropoda</taxon>
        <taxon>Hexapoda</taxon>
        <taxon>Insecta</taxon>
        <taxon>Pterygota</taxon>
        <taxon>Neoptera</taxon>
        <taxon>Endopterygota</taxon>
        <taxon>Diptera</taxon>
        <taxon>Nematocera</taxon>
        <taxon>Culicoidea</taxon>
        <taxon>Culicidae</taxon>
        <taxon>Anophelinae</taxon>
        <taxon>Anopheles</taxon>
    </lineage>
</organism>
<dbReference type="InterPro" id="IPR003887">
    <property type="entry name" value="LEM_dom"/>
</dbReference>
<dbReference type="SUPFAM" id="SSF63451">
    <property type="entry name" value="LEM domain"/>
    <property type="match status" value="1"/>
</dbReference>
<evidence type="ECO:0000313" key="9">
    <source>
        <dbReference type="EnsemblMetazoa" id="AALB010051-PA"/>
    </source>
</evidence>